<keyword evidence="1" id="KW-0812">Transmembrane</keyword>
<feature type="transmembrane region" description="Helical" evidence="1">
    <location>
        <begin position="76"/>
        <end position="96"/>
    </location>
</feature>
<keyword evidence="3" id="KW-1185">Reference proteome</keyword>
<dbReference type="AlphaFoldDB" id="A0A1M6TPS2"/>
<dbReference type="EMBL" id="FQZU01000028">
    <property type="protein sequence ID" value="SHK58991.1"/>
    <property type="molecule type" value="Genomic_DNA"/>
</dbReference>
<dbReference type="Proteomes" id="UP000183994">
    <property type="component" value="Unassembled WGS sequence"/>
</dbReference>
<protein>
    <submittedName>
        <fullName evidence="2">Uncharacterized protein</fullName>
    </submittedName>
</protein>
<name>A0A1M6TPS2_9BACT</name>
<gene>
    <name evidence="2" type="ORF">SAMN02745216_03715</name>
</gene>
<feature type="transmembrane region" description="Helical" evidence="1">
    <location>
        <begin position="9"/>
        <end position="30"/>
    </location>
</feature>
<keyword evidence="1" id="KW-1133">Transmembrane helix</keyword>
<dbReference type="RefSeq" id="WP_073477756.1">
    <property type="nucleotide sequence ID" value="NZ_FQZU01000028.1"/>
</dbReference>
<accession>A0A1M6TPS2</accession>
<sequence>MKKKEYRKLVSTCITFAFAGVALTGLIAVFGVRGKWMDIHLMFGLFFLVAAGLHVQINWPILMKHLQSGPKNANTMLTPMTIAAVISVIMLLIGLISTPSKAFRDFDDRPHYGQAEKSNLAQSGSWKLGQGYRRSN</sequence>
<evidence type="ECO:0000313" key="3">
    <source>
        <dbReference type="Proteomes" id="UP000183994"/>
    </source>
</evidence>
<feature type="transmembrane region" description="Helical" evidence="1">
    <location>
        <begin position="36"/>
        <end position="55"/>
    </location>
</feature>
<proteinExistence type="predicted"/>
<keyword evidence="1" id="KW-0472">Membrane</keyword>
<reference evidence="3" key="1">
    <citation type="submission" date="2016-11" db="EMBL/GenBank/DDBJ databases">
        <authorList>
            <person name="Varghese N."/>
            <person name="Submissions S."/>
        </authorList>
    </citation>
    <scope>NUCLEOTIDE SEQUENCE [LARGE SCALE GENOMIC DNA]</scope>
    <source>
        <strain evidence="3">DSM 16219</strain>
    </source>
</reference>
<organism evidence="2 3">
    <name type="scientific">Desulfatibacillum alkenivorans DSM 16219</name>
    <dbReference type="NCBI Taxonomy" id="1121393"/>
    <lineage>
        <taxon>Bacteria</taxon>
        <taxon>Pseudomonadati</taxon>
        <taxon>Thermodesulfobacteriota</taxon>
        <taxon>Desulfobacteria</taxon>
        <taxon>Desulfobacterales</taxon>
        <taxon>Desulfatibacillaceae</taxon>
        <taxon>Desulfatibacillum</taxon>
    </lineage>
</organism>
<evidence type="ECO:0000256" key="1">
    <source>
        <dbReference type="SAM" id="Phobius"/>
    </source>
</evidence>
<evidence type="ECO:0000313" key="2">
    <source>
        <dbReference type="EMBL" id="SHK58991.1"/>
    </source>
</evidence>